<dbReference type="PIRSF" id="PIRSF000446">
    <property type="entry name" value="Mct"/>
    <property type="match status" value="1"/>
</dbReference>
<dbReference type="InterPro" id="IPR014043">
    <property type="entry name" value="Acyl_transferase_dom"/>
</dbReference>
<dbReference type="Pfam" id="PF00698">
    <property type="entry name" value="Acyl_transf_1"/>
    <property type="match status" value="1"/>
</dbReference>
<dbReference type="InterPro" id="IPR016035">
    <property type="entry name" value="Acyl_Trfase/lysoPLipase"/>
</dbReference>
<evidence type="ECO:0000256" key="7">
    <source>
        <dbReference type="PIRSR" id="PIRSR000446-1"/>
    </source>
</evidence>
<name>A0A4V6I460_9HELI</name>
<evidence type="ECO:0000256" key="5">
    <source>
        <dbReference type="ARBA" id="ARBA00048462"/>
    </source>
</evidence>
<dbReference type="PANTHER" id="PTHR42681:SF1">
    <property type="entry name" value="MALONYL-COA-ACYL CARRIER PROTEIN TRANSACYLASE, MITOCHONDRIAL"/>
    <property type="match status" value="1"/>
</dbReference>
<dbReference type="SUPFAM" id="SSF52151">
    <property type="entry name" value="FabD/lysophospholipase-like"/>
    <property type="match status" value="1"/>
</dbReference>
<dbReference type="InterPro" id="IPR004410">
    <property type="entry name" value="Malonyl_CoA-ACP_transAc_FabD"/>
</dbReference>
<keyword evidence="4 6" id="KW-0012">Acyltransferase</keyword>
<dbReference type="GO" id="GO:0006633">
    <property type="term" value="P:fatty acid biosynthetic process"/>
    <property type="evidence" value="ECO:0007669"/>
    <property type="project" value="TreeGrafter"/>
</dbReference>
<dbReference type="AlphaFoldDB" id="A0A4V6I460"/>
<comment type="caution">
    <text evidence="9">The sequence shown here is derived from an EMBL/GenBank/DDBJ whole genome shotgun (WGS) entry which is preliminary data.</text>
</comment>
<dbReference type="Gene3D" id="3.30.70.250">
    <property type="entry name" value="Malonyl-CoA ACP transacylase, ACP-binding"/>
    <property type="match status" value="1"/>
</dbReference>
<dbReference type="NCBIfam" id="TIGR00128">
    <property type="entry name" value="fabD"/>
    <property type="match status" value="1"/>
</dbReference>
<evidence type="ECO:0000256" key="6">
    <source>
        <dbReference type="PIRNR" id="PIRNR000446"/>
    </source>
</evidence>
<accession>A0A4V6I460</accession>
<dbReference type="GO" id="GO:0004314">
    <property type="term" value="F:[acyl-carrier-protein] S-malonyltransferase activity"/>
    <property type="evidence" value="ECO:0007669"/>
    <property type="project" value="UniProtKB-EC"/>
</dbReference>
<dbReference type="InterPro" id="IPR050858">
    <property type="entry name" value="Mal-CoA-ACP_Trans/PKS_FabD"/>
</dbReference>
<dbReference type="InterPro" id="IPR024925">
    <property type="entry name" value="Malonyl_CoA-ACP_transAc"/>
</dbReference>
<keyword evidence="10" id="KW-1185">Reference proteome</keyword>
<evidence type="ECO:0000256" key="1">
    <source>
        <dbReference type="ARBA" id="ARBA00013258"/>
    </source>
</evidence>
<evidence type="ECO:0000256" key="4">
    <source>
        <dbReference type="ARBA" id="ARBA00023315"/>
    </source>
</evidence>
<feature type="domain" description="Malonyl-CoA:ACP transacylase (MAT)" evidence="8">
    <location>
        <begin position="6"/>
        <end position="302"/>
    </location>
</feature>
<dbReference type="Gene3D" id="3.40.366.10">
    <property type="entry name" value="Malonyl-Coenzyme A Acyl Carrier Protein, domain 2"/>
    <property type="match status" value="1"/>
</dbReference>
<reference evidence="9 10" key="1">
    <citation type="journal article" date="2014" name="Genome Announc.">
        <title>Draft genome sequences of eight enterohepatic helicobacter species isolated from both laboratory and wild rodents.</title>
        <authorList>
            <person name="Sheh A."/>
            <person name="Shen Z."/>
            <person name="Fox J.G."/>
        </authorList>
    </citation>
    <scope>NUCLEOTIDE SEQUENCE [LARGE SCALE GENOMIC DNA]</scope>
    <source>
        <strain evidence="9 10">MIT 01-6451</strain>
    </source>
</reference>
<evidence type="ECO:0000256" key="3">
    <source>
        <dbReference type="ARBA" id="ARBA00022679"/>
    </source>
</evidence>
<feature type="active site" evidence="7">
    <location>
        <position position="90"/>
    </location>
</feature>
<feature type="active site" evidence="7">
    <location>
        <position position="200"/>
    </location>
</feature>
<proteinExistence type="inferred from homology"/>
<dbReference type="Proteomes" id="UP000029707">
    <property type="component" value="Unassembled WGS sequence"/>
</dbReference>
<dbReference type="SMART" id="SM00827">
    <property type="entry name" value="PKS_AT"/>
    <property type="match status" value="1"/>
</dbReference>
<comment type="similarity">
    <text evidence="6">Belongs to the fabD family.</text>
</comment>
<comment type="catalytic activity">
    <reaction evidence="5 6">
        <text>holo-[ACP] + malonyl-CoA = malonyl-[ACP] + CoA</text>
        <dbReference type="Rhea" id="RHEA:41792"/>
        <dbReference type="Rhea" id="RHEA-COMP:9623"/>
        <dbReference type="Rhea" id="RHEA-COMP:9685"/>
        <dbReference type="ChEBI" id="CHEBI:57287"/>
        <dbReference type="ChEBI" id="CHEBI:57384"/>
        <dbReference type="ChEBI" id="CHEBI:64479"/>
        <dbReference type="ChEBI" id="CHEBI:78449"/>
        <dbReference type="EC" id="2.3.1.39"/>
    </reaction>
</comment>
<dbReference type="SUPFAM" id="SSF55048">
    <property type="entry name" value="Probable ACP-binding domain of malonyl-CoA ACP transacylase"/>
    <property type="match status" value="1"/>
</dbReference>
<dbReference type="STRING" id="425400.LS65_07895"/>
<dbReference type="InterPro" id="IPR001227">
    <property type="entry name" value="Ac_transferase_dom_sf"/>
</dbReference>
<dbReference type="InterPro" id="IPR016036">
    <property type="entry name" value="Malonyl_transacylase_ACP-bd"/>
</dbReference>
<evidence type="ECO:0000313" key="9">
    <source>
        <dbReference type="EMBL" id="TLE02743.1"/>
    </source>
</evidence>
<dbReference type="GO" id="GO:0005829">
    <property type="term" value="C:cytosol"/>
    <property type="evidence" value="ECO:0007669"/>
    <property type="project" value="TreeGrafter"/>
</dbReference>
<organism evidence="9 10">
    <name type="scientific">Helicobacter japonicus</name>
    <dbReference type="NCBI Taxonomy" id="425400"/>
    <lineage>
        <taxon>Bacteria</taxon>
        <taxon>Pseudomonadati</taxon>
        <taxon>Campylobacterota</taxon>
        <taxon>Epsilonproteobacteria</taxon>
        <taxon>Campylobacterales</taxon>
        <taxon>Helicobacteraceae</taxon>
        <taxon>Helicobacter</taxon>
    </lineage>
</organism>
<dbReference type="EMBL" id="JRMQ02000002">
    <property type="protein sequence ID" value="TLE02743.1"/>
    <property type="molecule type" value="Genomic_DNA"/>
</dbReference>
<evidence type="ECO:0000313" key="10">
    <source>
        <dbReference type="Proteomes" id="UP000029707"/>
    </source>
</evidence>
<dbReference type="OrthoDB" id="9808564at2"/>
<sequence>MKYAFIFPGQGSQSVGMGKEFYDNFAIAKKLFEEAGDALHIDMKQLLFEENDRLNLTQYTQPAIFLVSAIAYHILQSEYPLQPNVAMGHSLGEVSAVVLSEGSSFTKGIELIHKRGALMAEACEGKNAGMMVVVGLDDEKLEQFCKQSRQAGKSIWCANYNGDGQIVLAGKKDDLSALEADIKALGAKRALLLPMSVASHCPLLESASAPFKELLEQNLNATLSTPILSNATLELYTTKDEAKELLSSQLTQPVLYKQSILKLNDEVNAFIEFGNGNVLRGLNKRLSQVPTWNVSNLASLKECVEGLQSLASDA</sequence>
<dbReference type="EC" id="2.3.1.39" evidence="1 6"/>
<protein>
    <recommendedName>
        <fullName evidence="2 6">Malonyl CoA-acyl carrier protein transacylase</fullName>
        <ecNumber evidence="1 6">2.3.1.39</ecNumber>
    </recommendedName>
</protein>
<keyword evidence="3 6" id="KW-0808">Transferase</keyword>
<dbReference type="PANTHER" id="PTHR42681">
    <property type="entry name" value="MALONYL-COA-ACYL CARRIER PROTEIN TRANSACYLASE, MITOCHONDRIAL"/>
    <property type="match status" value="1"/>
</dbReference>
<dbReference type="RefSeq" id="WP_034362865.1">
    <property type="nucleotide sequence ID" value="NZ_CAJUDB010000001.1"/>
</dbReference>
<gene>
    <name evidence="9" type="primary">fabD</name>
    <name evidence="9" type="ORF">LS65_002105</name>
</gene>
<evidence type="ECO:0000256" key="2">
    <source>
        <dbReference type="ARBA" id="ARBA00018953"/>
    </source>
</evidence>
<evidence type="ECO:0000259" key="8">
    <source>
        <dbReference type="SMART" id="SM00827"/>
    </source>
</evidence>